<reference evidence="9 10" key="1">
    <citation type="submission" date="2019-02" db="EMBL/GenBank/DDBJ databases">
        <title>Deep-cultivation of Planctomycetes and their phenomic and genomic characterization uncovers novel biology.</title>
        <authorList>
            <person name="Wiegand S."/>
            <person name="Jogler M."/>
            <person name="Boedeker C."/>
            <person name="Pinto D."/>
            <person name="Vollmers J."/>
            <person name="Rivas-Marin E."/>
            <person name="Kohn T."/>
            <person name="Peeters S.H."/>
            <person name="Heuer A."/>
            <person name="Rast P."/>
            <person name="Oberbeckmann S."/>
            <person name="Bunk B."/>
            <person name="Jeske O."/>
            <person name="Meyerdierks A."/>
            <person name="Storesund J.E."/>
            <person name="Kallscheuer N."/>
            <person name="Luecker S."/>
            <person name="Lage O.M."/>
            <person name="Pohl T."/>
            <person name="Merkel B.J."/>
            <person name="Hornburger P."/>
            <person name="Mueller R.-W."/>
            <person name="Bruemmer F."/>
            <person name="Labrenz M."/>
            <person name="Spormann A.M."/>
            <person name="Op Den Camp H."/>
            <person name="Overmann J."/>
            <person name="Amann R."/>
            <person name="Jetten M.S.M."/>
            <person name="Mascher T."/>
            <person name="Medema M.H."/>
            <person name="Devos D.P."/>
            <person name="Kaster A.-K."/>
            <person name="Ovreas L."/>
            <person name="Rohde M."/>
            <person name="Galperin M.Y."/>
            <person name="Jogler C."/>
        </authorList>
    </citation>
    <scope>NUCLEOTIDE SEQUENCE [LARGE SCALE GENOMIC DNA]</scope>
    <source>
        <strain evidence="9 10">Pla111</strain>
    </source>
</reference>
<dbReference type="AlphaFoldDB" id="A0A5C5WEM6"/>
<comment type="similarity">
    <text evidence="2 7 8">Belongs to the complex I subunit 3 family.</text>
</comment>
<dbReference type="Proteomes" id="UP000318995">
    <property type="component" value="Unassembled WGS sequence"/>
</dbReference>
<keyword evidence="6 7" id="KW-0472">Membrane</keyword>
<evidence type="ECO:0000256" key="5">
    <source>
        <dbReference type="ARBA" id="ARBA00022989"/>
    </source>
</evidence>
<proteinExistence type="inferred from homology"/>
<evidence type="ECO:0000256" key="6">
    <source>
        <dbReference type="ARBA" id="ARBA00023136"/>
    </source>
</evidence>
<dbReference type="GO" id="GO:0008137">
    <property type="term" value="F:NADH dehydrogenase (ubiquinone) activity"/>
    <property type="evidence" value="ECO:0007669"/>
    <property type="project" value="InterPro"/>
</dbReference>
<feature type="transmembrane region" description="Helical" evidence="7">
    <location>
        <begin position="63"/>
        <end position="85"/>
    </location>
</feature>
<keyword evidence="7 8" id="KW-0874">Quinone</keyword>
<sequence>MVTPTTIAAYLVLFAAVACAFVAVNLAVGRLLRPNQPSPEKKEIYECGEPVIGSSFVRFDIRFYVVALLFIIFDVEVAFFFPWAVVFGKASQIVAAADTAAASPAMAEASAQVIAARLSELTATPLAVSAAELPGIGKAASGLVWGGVLDIVLFFMVLMVGFAYVWSRGDLDWVRTTINQPLRNDSPDVPNKAEAA</sequence>
<evidence type="ECO:0000256" key="1">
    <source>
        <dbReference type="ARBA" id="ARBA00004141"/>
    </source>
</evidence>
<comment type="subcellular location">
    <subcellularLocation>
        <location evidence="7 8">Cell membrane</location>
        <topology evidence="7 8">Multi-pass membrane protein</topology>
    </subcellularLocation>
    <subcellularLocation>
        <location evidence="1">Membrane</location>
        <topology evidence="1">Multi-pass membrane protein</topology>
    </subcellularLocation>
</comment>
<dbReference type="HAMAP" id="MF_01394">
    <property type="entry name" value="NDH1_NuoA"/>
    <property type="match status" value="1"/>
</dbReference>
<evidence type="ECO:0000313" key="10">
    <source>
        <dbReference type="Proteomes" id="UP000318995"/>
    </source>
</evidence>
<keyword evidence="9" id="KW-0560">Oxidoreductase</keyword>
<dbReference type="InterPro" id="IPR038430">
    <property type="entry name" value="NDAH_ubi_oxred_su3_sf"/>
</dbReference>
<dbReference type="Gene3D" id="1.20.58.1610">
    <property type="entry name" value="NADH:ubiquinone/plastoquinone oxidoreductase, chain 3"/>
    <property type="match status" value="1"/>
</dbReference>
<dbReference type="GO" id="GO:0005886">
    <property type="term" value="C:plasma membrane"/>
    <property type="evidence" value="ECO:0007669"/>
    <property type="project" value="UniProtKB-SubCell"/>
</dbReference>
<organism evidence="9 10">
    <name type="scientific">Botrimarina hoheduenensis</name>
    <dbReference type="NCBI Taxonomy" id="2528000"/>
    <lineage>
        <taxon>Bacteria</taxon>
        <taxon>Pseudomonadati</taxon>
        <taxon>Planctomycetota</taxon>
        <taxon>Planctomycetia</taxon>
        <taxon>Pirellulales</taxon>
        <taxon>Lacipirellulaceae</taxon>
        <taxon>Botrimarina</taxon>
    </lineage>
</organism>
<evidence type="ECO:0000313" key="9">
    <source>
        <dbReference type="EMBL" id="TWT48529.1"/>
    </source>
</evidence>
<dbReference type="GO" id="GO:0048038">
    <property type="term" value="F:quinone binding"/>
    <property type="evidence" value="ECO:0007669"/>
    <property type="project" value="UniProtKB-KW"/>
</dbReference>
<feature type="transmembrane region" description="Helical" evidence="7">
    <location>
        <begin position="6"/>
        <end position="28"/>
    </location>
</feature>
<dbReference type="EC" id="7.1.1.-" evidence="7"/>
<evidence type="ECO:0000256" key="7">
    <source>
        <dbReference type="HAMAP-Rule" id="MF_01394"/>
    </source>
</evidence>
<comment type="function">
    <text evidence="7">NDH-1 shuttles electrons from NADH, via FMN and iron-sulfur (Fe-S) centers, to quinones in the respiratory chain. The immediate electron acceptor for the enzyme in this species is believed to be ubiquinone. Couples the redox reaction to proton translocation (for every two electrons transferred, four hydrogen ions are translocated across the cytoplasmic membrane), and thus conserves the redox energy in a proton gradient.</text>
</comment>
<keyword evidence="10" id="KW-1185">Reference proteome</keyword>
<dbReference type="PANTHER" id="PTHR11058">
    <property type="entry name" value="NADH-UBIQUINONE OXIDOREDUCTASE CHAIN 3"/>
    <property type="match status" value="1"/>
</dbReference>
<keyword evidence="3 7" id="KW-0813">Transport</keyword>
<dbReference type="GO" id="GO:0030964">
    <property type="term" value="C:NADH dehydrogenase complex"/>
    <property type="evidence" value="ECO:0007669"/>
    <property type="project" value="TreeGrafter"/>
</dbReference>
<dbReference type="OrthoDB" id="9791970at2"/>
<comment type="subunit">
    <text evidence="7">NDH-1 is composed of 14 different subunits. Subunits NuoA, H, J, K, L, M, N constitute the membrane sector of the complex.</text>
</comment>
<keyword evidence="4 7" id="KW-0812">Transmembrane</keyword>
<keyword evidence="7 8" id="KW-0520">NAD</keyword>
<dbReference type="EMBL" id="SJPH01000001">
    <property type="protein sequence ID" value="TWT48529.1"/>
    <property type="molecule type" value="Genomic_DNA"/>
</dbReference>
<keyword evidence="7" id="KW-1278">Translocase</keyword>
<gene>
    <name evidence="9" type="primary">ndhC</name>
    <name evidence="7" type="synonym">nuoA</name>
    <name evidence="9" type="ORF">Pla111_03000</name>
</gene>
<comment type="caution">
    <text evidence="9">The sequence shown here is derived from an EMBL/GenBank/DDBJ whole genome shotgun (WGS) entry which is preliminary data.</text>
</comment>
<dbReference type="InterPro" id="IPR023043">
    <property type="entry name" value="NAD(P)H_OxRDtase_bac/plastid"/>
</dbReference>
<keyword evidence="7" id="KW-0830">Ubiquinone</keyword>
<feature type="transmembrane region" description="Helical" evidence="7">
    <location>
        <begin position="143"/>
        <end position="166"/>
    </location>
</feature>
<dbReference type="RefSeq" id="WP_146570669.1">
    <property type="nucleotide sequence ID" value="NZ_SJPH01000001.1"/>
</dbReference>
<dbReference type="InterPro" id="IPR000440">
    <property type="entry name" value="NADH_UbQ/plastoQ_OxRdtase_su3"/>
</dbReference>
<keyword evidence="7" id="KW-1003">Cell membrane</keyword>
<protein>
    <recommendedName>
        <fullName evidence="7">NADH-quinone oxidoreductase subunit A</fullName>
        <ecNumber evidence="7">7.1.1.-</ecNumber>
    </recommendedName>
    <alternativeName>
        <fullName evidence="7">NADH dehydrogenase I subunit A</fullName>
    </alternativeName>
    <alternativeName>
        <fullName evidence="7">NDH-1 subunit A</fullName>
    </alternativeName>
    <alternativeName>
        <fullName evidence="7">NUO1</fullName>
    </alternativeName>
</protein>
<comment type="catalytic activity">
    <reaction evidence="7 8">
        <text>a quinone + NADH + 5 H(+)(in) = a quinol + NAD(+) + 4 H(+)(out)</text>
        <dbReference type="Rhea" id="RHEA:57888"/>
        <dbReference type="ChEBI" id="CHEBI:15378"/>
        <dbReference type="ChEBI" id="CHEBI:24646"/>
        <dbReference type="ChEBI" id="CHEBI:57540"/>
        <dbReference type="ChEBI" id="CHEBI:57945"/>
        <dbReference type="ChEBI" id="CHEBI:132124"/>
    </reaction>
</comment>
<dbReference type="PANTHER" id="PTHR11058:SF9">
    <property type="entry name" value="NADH-UBIQUINONE OXIDOREDUCTASE CHAIN 3"/>
    <property type="match status" value="1"/>
</dbReference>
<keyword evidence="5 7" id="KW-1133">Transmembrane helix</keyword>
<evidence type="ECO:0000256" key="3">
    <source>
        <dbReference type="ARBA" id="ARBA00022448"/>
    </source>
</evidence>
<dbReference type="Pfam" id="PF00507">
    <property type="entry name" value="Oxidored_q4"/>
    <property type="match status" value="2"/>
</dbReference>
<evidence type="ECO:0000256" key="8">
    <source>
        <dbReference type="RuleBase" id="RU003639"/>
    </source>
</evidence>
<accession>A0A5C5WEM6</accession>
<evidence type="ECO:0000256" key="4">
    <source>
        <dbReference type="ARBA" id="ARBA00022692"/>
    </source>
</evidence>
<dbReference type="GO" id="GO:0050136">
    <property type="term" value="F:NADH dehydrogenase (quinone) (non-electrogenic) activity"/>
    <property type="evidence" value="ECO:0007669"/>
    <property type="project" value="UniProtKB-UniRule"/>
</dbReference>
<name>A0A5C5WEM6_9BACT</name>
<evidence type="ECO:0000256" key="2">
    <source>
        <dbReference type="ARBA" id="ARBA00008472"/>
    </source>
</evidence>